<feature type="transmembrane region" description="Helical" evidence="2">
    <location>
        <begin position="155"/>
        <end position="173"/>
    </location>
</feature>
<reference evidence="3" key="1">
    <citation type="journal article" date="2021" name="Nat. Commun.">
        <title>Genetic determinants of endophytism in the Arabidopsis root mycobiome.</title>
        <authorList>
            <person name="Mesny F."/>
            <person name="Miyauchi S."/>
            <person name="Thiergart T."/>
            <person name="Pickel B."/>
            <person name="Atanasova L."/>
            <person name="Karlsson M."/>
            <person name="Huettel B."/>
            <person name="Barry K.W."/>
            <person name="Haridas S."/>
            <person name="Chen C."/>
            <person name="Bauer D."/>
            <person name="Andreopoulos W."/>
            <person name="Pangilinan J."/>
            <person name="LaButti K."/>
            <person name="Riley R."/>
            <person name="Lipzen A."/>
            <person name="Clum A."/>
            <person name="Drula E."/>
            <person name="Henrissat B."/>
            <person name="Kohler A."/>
            <person name="Grigoriev I.V."/>
            <person name="Martin F.M."/>
            <person name="Hacquard S."/>
        </authorList>
    </citation>
    <scope>NUCLEOTIDE SEQUENCE</scope>
    <source>
        <strain evidence="3">MPI-SDFR-AT-0073</strain>
    </source>
</reference>
<keyword evidence="2" id="KW-0472">Membrane</keyword>
<sequence length="226" mass="23741">MYVLISCISPLLSPMQSLEYTTQTTRSALANNTPNPTAAPTFCKCTCFSNSTIVRLGPKDSSSSSPAGGSSPSPNRNDDGSNNPNLFLRSLNPFTTSPRPPSHLNNNNDKRAASTSCAQCTRAFCLGYNLPICEHAEEKDVVTMCFQRDSRKDMIIVWGFIVGTLGLLGWAALKRLVELREGRSKIAGASPLGGGGGSGIGMGLPGGGVGGGRREDRGAYAPVGAR</sequence>
<keyword evidence="2" id="KW-1133">Transmembrane helix</keyword>
<evidence type="ECO:0000313" key="4">
    <source>
        <dbReference type="Proteomes" id="UP000758603"/>
    </source>
</evidence>
<feature type="compositionally biased region" description="Gly residues" evidence="1">
    <location>
        <begin position="191"/>
        <end position="211"/>
    </location>
</feature>
<keyword evidence="4" id="KW-1185">Reference proteome</keyword>
<dbReference type="EMBL" id="JAGPXC010000012">
    <property type="protein sequence ID" value="KAH6645158.1"/>
    <property type="molecule type" value="Genomic_DNA"/>
</dbReference>
<accession>A0A9P8RFN6</accession>
<evidence type="ECO:0000313" key="3">
    <source>
        <dbReference type="EMBL" id="KAH6645158.1"/>
    </source>
</evidence>
<feature type="compositionally biased region" description="Low complexity" evidence="1">
    <location>
        <begin position="61"/>
        <end position="74"/>
    </location>
</feature>
<feature type="compositionally biased region" description="Polar residues" evidence="1">
    <location>
        <begin position="92"/>
        <end position="110"/>
    </location>
</feature>
<dbReference type="PANTHER" id="PTHR36854:SF1">
    <property type="entry name" value="TRANSMEMBRANE PROTEIN"/>
    <property type="match status" value="1"/>
</dbReference>
<feature type="region of interest" description="Disordered" evidence="1">
    <location>
        <begin position="57"/>
        <end position="110"/>
    </location>
</feature>
<dbReference type="GeneID" id="70133185"/>
<evidence type="ECO:0000256" key="1">
    <source>
        <dbReference type="SAM" id="MobiDB-lite"/>
    </source>
</evidence>
<gene>
    <name evidence="3" type="ORF">BKA67DRAFT_587072</name>
</gene>
<feature type="region of interest" description="Disordered" evidence="1">
    <location>
        <begin position="188"/>
        <end position="226"/>
    </location>
</feature>
<proteinExistence type="predicted"/>
<dbReference type="PANTHER" id="PTHR36854">
    <property type="entry name" value="CHROMOSOME 9, WHOLE GENOME SHOTGUN SEQUENCE"/>
    <property type="match status" value="1"/>
</dbReference>
<evidence type="ECO:0000256" key="2">
    <source>
        <dbReference type="SAM" id="Phobius"/>
    </source>
</evidence>
<keyword evidence="2" id="KW-0812">Transmembrane</keyword>
<name>A0A9P8RFN6_9PEZI</name>
<organism evidence="3 4">
    <name type="scientific">Truncatella angustata</name>
    <dbReference type="NCBI Taxonomy" id="152316"/>
    <lineage>
        <taxon>Eukaryota</taxon>
        <taxon>Fungi</taxon>
        <taxon>Dikarya</taxon>
        <taxon>Ascomycota</taxon>
        <taxon>Pezizomycotina</taxon>
        <taxon>Sordariomycetes</taxon>
        <taxon>Xylariomycetidae</taxon>
        <taxon>Amphisphaeriales</taxon>
        <taxon>Sporocadaceae</taxon>
        <taxon>Truncatella</taxon>
    </lineage>
</organism>
<comment type="caution">
    <text evidence="3">The sequence shown here is derived from an EMBL/GenBank/DDBJ whole genome shotgun (WGS) entry which is preliminary data.</text>
</comment>
<dbReference type="AlphaFoldDB" id="A0A9P8RFN6"/>
<dbReference type="OrthoDB" id="2142503at2759"/>
<dbReference type="RefSeq" id="XP_045951672.1">
    <property type="nucleotide sequence ID" value="XM_046104294.1"/>
</dbReference>
<protein>
    <submittedName>
        <fullName evidence="3">Uncharacterized protein</fullName>
    </submittedName>
</protein>
<dbReference type="Proteomes" id="UP000758603">
    <property type="component" value="Unassembled WGS sequence"/>
</dbReference>